<gene>
    <name evidence="3" type="ORF">OKJ99_21795</name>
</gene>
<proteinExistence type="predicted"/>
<dbReference type="EMBL" id="JAOZYC010000129">
    <property type="protein sequence ID" value="MEB8340129.1"/>
    <property type="molecule type" value="Genomic_DNA"/>
</dbReference>
<keyword evidence="4" id="KW-1185">Reference proteome</keyword>
<keyword evidence="1" id="KW-0812">Transmembrane</keyword>
<dbReference type="RefSeq" id="WP_326018803.1">
    <property type="nucleotide sequence ID" value="NZ_JAOZYC010000129.1"/>
</dbReference>
<feature type="transmembrane region" description="Helical" evidence="1">
    <location>
        <begin position="143"/>
        <end position="161"/>
    </location>
</feature>
<evidence type="ECO:0000313" key="4">
    <source>
        <dbReference type="Proteomes" id="UP001354931"/>
    </source>
</evidence>
<evidence type="ECO:0008006" key="5">
    <source>
        <dbReference type="Google" id="ProtNLM"/>
    </source>
</evidence>
<name>A0ABU6F8G6_9ACTN</name>
<accession>A0ABU6F8G6</accession>
<evidence type="ECO:0000256" key="2">
    <source>
        <dbReference type="SAM" id="SignalP"/>
    </source>
</evidence>
<feature type="signal peptide" evidence="2">
    <location>
        <begin position="1"/>
        <end position="26"/>
    </location>
</feature>
<keyword evidence="1" id="KW-0472">Membrane</keyword>
<keyword evidence="1" id="KW-1133">Transmembrane helix</keyword>
<comment type="caution">
    <text evidence="3">The sequence shown here is derived from an EMBL/GenBank/DDBJ whole genome shotgun (WGS) entry which is preliminary data.</text>
</comment>
<feature type="chain" id="PRO_5046040905" description="Lipoprotein" evidence="2">
    <location>
        <begin position="27"/>
        <end position="170"/>
    </location>
</feature>
<keyword evidence="2" id="KW-0732">Signal</keyword>
<dbReference type="Proteomes" id="UP001354931">
    <property type="component" value="Unassembled WGS sequence"/>
</dbReference>
<sequence>MHAIRAASATVLSLAALTLTAPSAHASDSDSGSFRPSLSPTTIAAGGKVTLSVSGCEGETEVSAGIFDTVKIGPGEGPRTVPVDWDAKQGAAYTVTFACDGGQPRRVDLTIATGRPDSSPSPVPQGVKAGIGGSAGGLDLQEVALGGALIAGALGTVYVVARRRTGDKSA</sequence>
<evidence type="ECO:0000256" key="1">
    <source>
        <dbReference type="SAM" id="Phobius"/>
    </source>
</evidence>
<evidence type="ECO:0000313" key="3">
    <source>
        <dbReference type="EMBL" id="MEB8340129.1"/>
    </source>
</evidence>
<protein>
    <recommendedName>
        <fullName evidence="5">Lipoprotein</fullName>
    </recommendedName>
</protein>
<organism evidence="3 4">
    <name type="scientific">Streptomyces endophyticus</name>
    <dbReference type="NCBI Taxonomy" id="714166"/>
    <lineage>
        <taxon>Bacteria</taxon>
        <taxon>Bacillati</taxon>
        <taxon>Actinomycetota</taxon>
        <taxon>Actinomycetes</taxon>
        <taxon>Kitasatosporales</taxon>
        <taxon>Streptomycetaceae</taxon>
        <taxon>Streptomyces</taxon>
    </lineage>
</organism>
<reference evidence="3 4" key="1">
    <citation type="submission" date="2022-10" db="EMBL/GenBank/DDBJ databases">
        <authorList>
            <person name="Xie J."/>
            <person name="Shen N."/>
        </authorList>
    </citation>
    <scope>NUCLEOTIDE SEQUENCE [LARGE SCALE GENOMIC DNA]</scope>
    <source>
        <strain evidence="3 4">YIM65594</strain>
    </source>
</reference>